<protein>
    <submittedName>
        <fullName evidence="4">Uncharacterized protein</fullName>
    </submittedName>
</protein>
<proteinExistence type="inferred from homology"/>
<evidence type="ECO:0000256" key="2">
    <source>
        <dbReference type="SAM" id="Coils"/>
    </source>
</evidence>
<evidence type="ECO:0000256" key="1">
    <source>
        <dbReference type="ARBA" id="ARBA00005627"/>
    </source>
</evidence>
<feature type="coiled-coil region" evidence="2">
    <location>
        <begin position="69"/>
        <end position="103"/>
    </location>
</feature>
<dbReference type="Proteomes" id="UP000694421">
    <property type="component" value="Unplaced"/>
</dbReference>
<dbReference type="OMA" id="FHASCET"/>
<dbReference type="GeneTree" id="ENSGT00960000189534"/>
<feature type="region of interest" description="Disordered" evidence="3">
    <location>
        <begin position="1"/>
        <end position="24"/>
    </location>
</feature>
<keyword evidence="2" id="KW-0175">Coiled coil</keyword>
<dbReference type="PANTHER" id="PTHR10331">
    <property type="entry name" value="T COMPLEX PROTEIN 10"/>
    <property type="match status" value="1"/>
</dbReference>
<organism evidence="4 5">
    <name type="scientific">Salvator merianae</name>
    <name type="common">Argentine black and white tegu</name>
    <name type="synonym">Tupinambis merianae</name>
    <dbReference type="NCBI Taxonomy" id="96440"/>
    <lineage>
        <taxon>Eukaryota</taxon>
        <taxon>Metazoa</taxon>
        <taxon>Chordata</taxon>
        <taxon>Craniata</taxon>
        <taxon>Vertebrata</taxon>
        <taxon>Euteleostomi</taxon>
        <taxon>Lepidosauria</taxon>
        <taxon>Squamata</taxon>
        <taxon>Bifurcata</taxon>
        <taxon>Unidentata</taxon>
        <taxon>Episquamata</taxon>
        <taxon>Laterata</taxon>
        <taxon>Teiioidea</taxon>
        <taxon>Teiidae</taxon>
        <taxon>Salvator</taxon>
    </lineage>
</organism>
<dbReference type="PANTHER" id="PTHR10331:SF25">
    <property type="entry name" value="T-COMPLEX PROTEIN 10A-RELATED"/>
    <property type="match status" value="1"/>
</dbReference>
<dbReference type="GO" id="GO:0005814">
    <property type="term" value="C:centriole"/>
    <property type="evidence" value="ECO:0007669"/>
    <property type="project" value="TreeGrafter"/>
</dbReference>
<dbReference type="GO" id="GO:0061511">
    <property type="term" value="P:centriole elongation"/>
    <property type="evidence" value="ECO:0007669"/>
    <property type="project" value="TreeGrafter"/>
</dbReference>
<feature type="region of interest" description="Disordered" evidence="3">
    <location>
        <begin position="138"/>
        <end position="172"/>
    </location>
</feature>
<keyword evidence="5" id="KW-1185">Reference proteome</keyword>
<dbReference type="GO" id="GO:0015631">
    <property type="term" value="F:tubulin binding"/>
    <property type="evidence" value="ECO:0007669"/>
    <property type="project" value="TreeGrafter"/>
</dbReference>
<dbReference type="Ensembl" id="ENSSMRT00000033615.1">
    <property type="protein sequence ID" value="ENSSMRP00000028826.1"/>
    <property type="gene ID" value="ENSSMRG00000022172.1"/>
</dbReference>
<dbReference type="InterPro" id="IPR026581">
    <property type="entry name" value="TCP10L/CENPJ"/>
</dbReference>
<evidence type="ECO:0000313" key="4">
    <source>
        <dbReference type="Ensembl" id="ENSSMRP00000028826.1"/>
    </source>
</evidence>
<evidence type="ECO:0000256" key="3">
    <source>
        <dbReference type="SAM" id="MobiDB-lite"/>
    </source>
</evidence>
<comment type="similarity">
    <text evidence="1">Belongs to the TCP10 family.</text>
</comment>
<sequence>FEAVRPQMSHPLEQYKPEEDLQNGKAKFEKSAIADKVQGESEEIWLLKQQIAGLQDEFRRNETHWHAAHGELKNQVETLTKQNLELQEELRISELQRIDVERQHGMSDFAGRKPETPHNIFEYLSIYSLLESEQLTKSQKSVMSDQRRTSPSKSLHSRSSTPTGWRTPNPVPPELQKVMFVL</sequence>
<name>A0A8D0E9Q1_SALMN</name>
<feature type="compositionally biased region" description="Polar residues" evidence="3">
    <location>
        <begin position="138"/>
        <end position="166"/>
    </location>
</feature>
<dbReference type="GO" id="GO:0005813">
    <property type="term" value="C:centrosome"/>
    <property type="evidence" value="ECO:0007669"/>
    <property type="project" value="TreeGrafter"/>
</dbReference>
<accession>A0A8D0E9Q1</accession>
<reference evidence="4" key="2">
    <citation type="submission" date="2025-09" db="UniProtKB">
        <authorList>
            <consortium name="Ensembl"/>
        </authorList>
    </citation>
    <scope>IDENTIFICATION</scope>
</reference>
<evidence type="ECO:0000313" key="5">
    <source>
        <dbReference type="Proteomes" id="UP000694421"/>
    </source>
</evidence>
<reference evidence="4" key="1">
    <citation type="submission" date="2025-08" db="UniProtKB">
        <authorList>
            <consortium name="Ensembl"/>
        </authorList>
    </citation>
    <scope>IDENTIFICATION</scope>
</reference>
<dbReference type="AlphaFoldDB" id="A0A8D0E9Q1"/>
<dbReference type="GO" id="GO:0060271">
    <property type="term" value="P:cilium assembly"/>
    <property type="evidence" value="ECO:0007669"/>
    <property type="project" value="TreeGrafter"/>
</dbReference>